<dbReference type="AlphaFoldDB" id="A0A8J5T3I0"/>
<dbReference type="Proteomes" id="UP000729402">
    <property type="component" value="Unassembled WGS sequence"/>
</dbReference>
<evidence type="ECO:0000313" key="3">
    <source>
        <dbReference type="Proteomes" id="UP000729402"/>
    </source>
</evidence>
<keyword evidence="3" id="KW-1185">Reference proteome</keyword>
<sequence length="92" mass="10093">MTEQQQQQQLEPGADGLFELELGRRSEETGETEEMSLALDRPKRSAPADLSTSKPHAAGKCHLVSLATHPSGSFTRSVFAAATVQWLRAREE</sequence>
<accession>A0A8J5T3I0</accession>
<protein>
    <submittedName>
        <fullName evidence="2">Uncharacterized protein</fullName>
    </submittedName>
</protein>
<name>A0A8J5T3I0_ZIZPA</name>
<evidence type="ECO:0000256" key="1">
    <source>
        <dbReference type="SAM" id="MobiDB-lite"/>
    </source>
</evidence>
<gene>
    <name evidence="2" type="ORF">GUJ93_ZPchr0007g5340</name>
</gene>
<proteinExistence type="predicted"/>
<organism evidence="2 3">
    <name type="scientific">Zizania palustris</name>
    <name type="common">Northern wild rice</name>
    <dbReference type="NCBI Taxonomy" id="103762"/>
    <lineage>
        <taxon>Eukaryota</taxon>
        <taxon>Viridiplantae</taxon>
        <taxon>Streptophyta</taxon>
        <taxon>Embryophyta</taxon>
        <taxon>Tracheophyta</taxon>
        <taxon>Spermatophyta</taxon>
        <taxon>Magnoliopsida</taxon>
        <taxon>Liliopsida</taxon>
        <taxon>Poales</taxon>
        <taxon>Poaceae</taxon>
        <taxon>BOP clade</taxon>
        <taxon>Oryzoideae</taxon>
        <taxon>Oryzeae</taxon>
        <taxon>Zizaniinae</taxon>
        <taxon>Zizania</taxon>
    </lineage>
</organism>
<dbReference type="EMBL" id="JAAALK010000282">
    <property type="protein sequence ID" value="KAG8078719.1"/>
    <property type="molecule type" value="Genomic_DNA"/>
</dbReference>
<reference evidence="2" key="1">
    <citation type="journal article" date="2021" name="bioRxiv">
        <title>Whole Genome Assembly and Annotation of Northern Wild Rice, Zizania palustris L., Supports a Whole Genome Duplication in the Zizania Genus.</title>
        <authorList>
            <person name="Haas M."/>
            <person name="Kono T."/>
            <person name="Macchietto M."/>
            <person name="Millas R."/>
            <person name="McGilp L."/>
            <person name="Shao M."/>
            <person name="Duquette J."/>
            <person name="Hirsch C.N."/>
            <person name="Kimball J."/>
        </authorList>
    </citation>
    <scope>NUCLEOTIDE SEQUENCE</scope>
    <source>
        <tissue evidence="2">Fresh leaf tissue</tissue>
    </source>
</reference>
<comment type="caution">
    <text evidence="2">The sequence shown here is derived from an EMBL/GenBank/DDBJ whole genome shotgun (WGS) entry which is preliminary data.</text>
</comment>
<evidence type="ECO:0000313" key="2">
    <source>
        <dbReference type="EMBL" id="KAG8078719.1"/>
    </source>
</evidence>
<reference evidence="2" key="2">
    <citation type="submission" date="2021-02" db="EMBL/GenBank/DDBJ databases">
        <authorList>
            <person name="Kimball J.A."/>
            <person name="Haas M.W."/>
            <person name="Macchietto M."/>
            <person name="Kono T."/>
            <person name="Duquette J."/>
            <person name="Shao M."/>
        </authorList>
    </citation>
    <scope>NUCLEOTIDE SEQUENCE</scope>
    <source>
        <tissue evidence="2">Fresh leaf tissue</tissue>
    </source>
</reference>
<feature type="region of interest" description="Disordered" evidence="1">
    <location>
        <begin position="1"/>
        <end position="55"/>
    </location>
</feature>